<dbReference type="GO" id="GO:0016020">
    <property type="term" value="C:membrane"/>
    <property type="evidence" value="ECO:0007669"/>
    <property type="project" value="TreeGrafter"/>
</dbReference>
<keyword evidence="2 5" id="KW-0547">Nucleotide-binding</keyword>
<organism evidence="7 8">
    <name type="scientific">Paramecium sonneborni</name>
    <dbReference type="NCBI Taxonomy" id="65129"/>
    <lineage>
        <taxon>Eukaryota</taxon>
        <taxon>Sar</taxon>
        <taxon>Alveolata</taxon>
        <taxon>Ciliophora</taxon>
        <taxon>Intramacronucleata</taxon>
        <taxon>Oligohymenophorea</taxon>
        <taxon>Peniculida</taxon>
        <taxon>Parameciidae</taxon>
        <taxon>Paramecium</taxon>
    </lineage>
</organism>
<comment type="caution">
    <text evidence="7">The sequence shown here is derived from an EMBL/GenBank/DDBJ whole genome shotgun (WGS) entry which is preliminary data.</text>
</comment>
<dbReference type="GO" id="GO:0005524">
    <property type="term" value="F:ATP binding"/>
    <property type="evidence" value="ECO:0007669"/>
    <property type="project" value="UniProtKB-UniRule"/>
</dbReference>
<keyword evidence="1" id="KW-0808">Transferase</keyword>
<protein>
    <recommendedName>
        <fullName evidence="6">Protein kinase domain-containing protein</fullName>
    </recommendedName>
</protein>
<name>A0A8S1PBQ9_9CILI</name>
<evidence type="ECO:0000313" key="8">
    <source>
        <dbReference type="Proteomes" id="UP000692954"/>
    </source>
</evidence>
<dbReference type="InterPro" id="IPR008271">
    <property type="entry name" value="Ser/Thr_kinase_AS"/>
</dbReference>
<keyword evidence="4 5" id="KW-0067">ATP-binding</keyword>
<dbReference type="PROSITE" id="PS00108">
    <property type="entry name" value="PROTEIN_KINASE_ST"/>
    <property type="match status" value="1"/>
</dbReference>
<keyword evidence="3" id="KW-0418">Kinase</keyword>
<dbReference type="GO" id="GO:0005829">
    <property type="term" value="C:cytosol"/>
    <property type="evidence" value="ECO:0007669"/>
    <property type="project" value="TreeGrafter"/>
</dbReference>
<dbReference type="SMART" id="SM00220">
    <property type="entry name" value="S_TKc"/>
    <property type="match status" value="1"/>
</dbReference>
<dbReference type="Proteomes" id="UP000692954">
    <property type="component" value="Unassembled WGS sequence"/>
</dbReference>
<dbReference type="EMBL" id="CAJJDN010000074">
    <property type="protein sequence ID" value="CAD8100540.1"/>
    <property type="molecule type" value="Genomic_DNA"/>
</dbReference>
<dbReference type="InterPro" id="IPR017441">
    <property type="entry name" value="Protein_kinase_ATP_BS"/>
</dbReference>
<dbReference type="GO" id="GO:0005776">
    <property type="term" value="C:autophagosome"/>
    <property type="evidence" value="ECO:0007669"/>
    <property type="project" value="TreeGrafter"/>
</dbReference>
<dbReference type="GO" id="GO:0010506">
    <property type="term" value="P:regulation of autophagy"/>
    <property type="evidence" value="ECO:0007669"/>
    <property type="project" value="InterPro"/>
</dbReference>
<evidence type="ECO:0000256" key="1">
    <source>
        <dbReference type="ARBA" id="ARBA00022679"/>
    </source>
</evidence>
<feature type="domain" description="Protein kinase" evidence="6">
    <location>
        <begin position="14"/>
        <end position="274"/>
    </location>
</feature>
<dbReference type="PANTHER" id="PTHR24348:SF22">
    <property type="entry name" value="NON-SPECIFIC SERINE_THREONINE PROTEIN KINASE"/>
    <property type="match status" value="1"/>
</dbReference>
<proteinExistence type="predicted"/>
<dbReference type="PANTHER" id="PTHR24348">
    <property type="entry name" value="SERINE/THREONINE-PROTEIN KINASE UNC-51-RELATED"/>
    <property type="match status" value="1"/>
</dbReference>
<dbReference type="InterPro" id="IPR045269">
    <property type="entry name" value="Atg1-like"/>
</dbReference>
<dbReference type="AlphaFoldDB" id="A0A8S1PBQ9"/>
<dbReference type="OrthoDB" id="346907at2759"/>
<dbReference type="Pfam" id="PF00069">
    <property type="entry name" value="Pkinase"/>
    <property type="match status" value="1"/>
</dbReference>
<accession>A0A8S1PBQ9</accession>
<feature type="binding site" evidence="5">
    <location>
        <position position="45"/>
    </location>
    <ligand>
        <name>ATP</name>
        <dbReference type="ChEBI" id="CHEBI:30616"/>
    </ligand>
</feature>
<keyword evidence="8" id="KW-1185">Reference proteome</keyword>
<dbReference type="PROSITE" id="PS00107">
    <property type="entry name" value="PROTEIN_KINASE_ATP"/>
    <property type="match status" value="1"/>
</dbReference>
<evidence type="ECO:0000256" key="4">
    <source>
        <dbReference type="ARBA" id="ARBA00022840"/>
    </source>
</evidence>
<dbReference type="InterPro" id="IPR000719">
    <property type="entry name" value="Prot_kinase_dom"/>
</dbReference>
<dbReference type="GO" id="GO:0004674">
    <property type="term" value="F:protein serine/threonine kinase activity"/>
    <property type="evidence" value="ECO:0007669"/>
    <property type="project" value="InterPro"/>
</dbReference>
<gene>
    <name evidence="7" type="ORF">PSON_ATCC_30995.1.T0740080</name>
</gene>
<reference evidence="7" key="1">
    <citation type="submission" date="2021-01" db="EMBL/GenBank/DDBJ databases">
        <authorList>
            <consortium name="Genoscope - CEA"/>
            <person name="William W."/>
        </authorList>
    </citation>
    <scope>NUCLEOTIDE SEQUENCE</scope>
</reference>
<dbReference type="FunFam" id="1.10.510.10:FF:000654">
    <property type="entry name" value="Protein kinase, putative"/>
    <property type="match status" value="1"/>
</dbReference>
<evidence type="ECO:0000256" key="5">
    <source>
        <dbReference type="PROSITE-ProRule" id="PRU10141"/>
    </source>
</evidence>
<dbReference type="GO" id="GO:0000407">
    <property type="term" value="C:phagophore assembly site"/>
    <property type="evidence" value="ECO:0007669"/>
    <property type="project" value="TreeGrafter"/>
</dbReference>
<dbReference type="GO" id="GO:0000045">
    <property type="term" value="P:autophagosome assembly"/>
    <property type="evidence" value="ECO:0007669"/>
    <property type="project" value="TreeGrafter"/>
</dbReference>
<evidence type="ECO:0000256" key="2">
    <source>
        <dbReference type="ARBA" id="ARBA00022741"/>
    </source>
</evidence>
<evidence type="ECO:0000313" key="7">
    <source>
        <dbReference type="EMBL" id="CAD8100540.1"/>
    </source>
</evidence>
<evidence type="ECO:0000256" key="3">
    <source>
        <dbReference type="ARBA" id="ARBA00022777"/>
    </source>
</evidence>
<evidence type="ECO:0000259" key="6">
    <source>
        <dbReference type="PROSITE" id="PS50011"/>
    </source>
</evidence>
<dbReference type="PROSITE" id="PS50011">
    <property type="entry name" value="PROTEIN_KINASE_DOM"/>
    <property type="match status" value="1"/>
</dbReference>
<sequence>MSEEWKKKKIDNFVILNKILGKGTYGTVYLGYMDTGQNQVRIAVKTVPMDSVKQSPQILNLIKRESTILKAVEHPNIVRLYNANRTLNYIYIFLEFCPDGDLRRFMQSKKEKHLSELEAIIFLKHIVEGFKELFQKKIIHRDIKPENILLSNGIAKIADFGFARVMEVEMDEPGKFSRNGTPIYMSPQILRGQPFSAKCDVWSLGIVFFEMLYGKTPWQAESQIQLEQLILNKPLKFPTKPVRSQKVKELVAMMLQIDEKDRLSWQQIFENQVIKMNEDMVRQNMNDIMKEDPMTKSMSLNKIYLDQYKVVGYLHTKIEDYREDSKNDLEGLKQMFDEENPDLILSQYQKEMKRRESFQKFYTYYLFERNVAFFINYTQLRIIKLQTFGDITLIKEQFLQLIFMLARNQLLHLDKINSALNSNKHDQFDQELWGRFIVSKDCSRLLTTIKNDILIIKDVFIQVREKCPQFQQFFDKIENVKDFLGQYKQIISKVIETLKMASSSSFGKDVYSGIYYLKICLNPYDFFKQVDFDFNAFYEETENASLEELLHLI</sequence>